<dbReference type="Proteomes" id="UP001344658">
    <property type="component" value="Unassembled WGS sequence"/>
</dbReference>
<evidence type="ECO:0000313" key="4">
    <source>
        <dbReference type="Proteomes" id="UP001344658"/>
    </source>
</evidence>
<dbReference type="PANTHER" id="PTHR43649:SF29">
    <property type="entry name" value="OSMOPROTECTIVE COMPOUNDS-BINDING PROTEIN GGTB"/>
    <property type="match status" value="1"/>
</dbReference>
<organism evidence="3 4">
    <name type="scientific">Actinacidiphila polyblastidii</name>
    <dbReference type="NCBI Taxonomy" id="3110430"/>
    <lineage>
        <taxon>Bacteria</taxon>
        <taxon>Bacillati</taxon>
        <taxon>Actinomycetota</taxon>
        <taxon>Actinomycetes</taxon>
        <taxon>Kitasatosporales</taxon>
        <taxon>Streptomycetaceae</taxon>
        <taxon>Actinacidiphila</taxon>
    </lineage>
</organism>
<dbReference type="Pfam" id="PF01547">
    <property type="entry name" value="SBP_bac_1"/>
    <property type="match status" value="1"/>
</dbReference>
<name>A0ABU7PBD9_9ACTN</name>
<proteinExistence type="inferred from homology"/>
<dbReference type="InterPro" id="IPR050490">
    <property type="entry name" value="Bact_solute-bd_prot1"/>
</dbReference>
<sequence length="451" mass="49203">MSDVESSGSTTSSPFATRRNVLRGVAGAAGLAAVSGGLLTACSSSSDDKKKTGGNAASIAGSTVTFGSNYSDAAPKAAFSALTASATTSSKVKVKVNTVDHNTFQQNITSYLQGTPDDLFTWFAGYRMQYFAAQGLVEPIDDVWEKIGGNFSASAKQLSTGLDGHQYLVPIYNYPWVVFYNKSEFAKRHYSVPTTWDEYVKLAKKMKSDGLIPIAFADKDGWPALGTFDILNMRINGYDYHIKLMKHEIPWTDQGVHTVFQHWAEIMPYLQTGANGRIWQDASKALEQKQAGMMFQGTNQVAAQYVTDKADLDDLDFFTFPSINPQWGQDYMDAPTDGFMLSKKAKNSDAAKAVLEYIGTGPAESEYLKTDQWDVGLVNGLQVPTYNAIQKKSVAEIAKCKSVAQFMDRDSDPAMANAMISIIQKFIDDPSTGNIASLQKSAESQAKAIYS</sequence>
<gene>
    <name evidence="3" type="ORF">V2S66_10435</name>
</gene>
<comment type="similarity">
    <text evidence="1">Belongs to the bacterial solute-binding protein 1 family.</text>
</comment>
<evidence type="ECO:0000256" key="2">
    <source>
        <dbReference type="ARBA" id="ARBA00022448"/>
    </source>
</evidence>
<dbReference type="PANTHER" id="PTHR43649">
    <property type="entry name" value="ARABINOSE-BINDING PROTEIN-RELATED"/>
    <property type="match status" value="1"/>
</dbReference>
<keyword evidence="4" id="KW-1185">Reference proteome</keyword>
<reference evidence="3 4" key="1">
    <citation type="submission" date="2023-12" db="EMBL/GenBank/DDBJ databases">
        <title>Streptomyces sp. V4-01.</title>
        <authorList>
            <person name="Somphong A."/>
            <person name="Phongsopitanun W."/>
        </authorList>
    </citation>
    <scope>NUCLEOTIDE SEQUENCE [LARGE SCALE GENOMIC DNA]</scope>
    <source>
        <strain evidence="3 4">V4-01</strain>
    </source>
</reference>
<evidence type="ECO:0000256" key="1">
    <source>
        <dbReference type="ARBA" id="ARBA00008520"/>
    </source>
</evidence>
<dbReference type="SUPFAM" id="SSF53850">
    <property type="entry name" value="Periplasmic binding protein-like II"/>
    <property type="match status" value="1"/>
</dbReference>
<dbReference type="RefSeq" id="WP_330794309.1">
    <property type="nucleotide sequence ID" value="NZ_JAZEWV010000006.1"/>
</dbReference>
<protein>
    <submittedName>
        <fullName evidence="3">Extracellular solute-binding protein</fullName>
    </submittedName>
</protein>
<comment type="caution">
    <text evidence="3">The sequence shown here is derived from an EMBL/GenBank/DDBJ whole genome shotgun (WGS) entry which is preliminary data.</text>
</comment>
<dbReference type="EMBL" id="JAZEWV010000006">
    <property type="protein sequence ID" value="MEE4542377.1"/>
    <property type="molecule type" value="Genomic_DNA"/>
</dbReference>
<evidence type="ECO:0000313" key="3">
    <source>
        <dbReference type="EMBL" id="MEE4542377.1"/>
    </source>
</evidence>
<dbReference type="PROSITE" id="PS51318">
    <property type="entry name" value="TAT"/>
    <property type="match status" value="1"/>
</dbReference>
<accession>A0ABU7PBD9</accession>
<dbReference type="InterPro" id="IPR006059">
    <property type="entry name" value="SBP"/>
</dbReference>
<dbReference type="Gene3D" id="3.40.190.10">
    <property type="entry name" value="Periplasmic binding protein-like II"/>
    <property type="match status" value="2"/>
</dbReference>
<keyword evidence="2" id="KW-0813">Transport</keyword>
<dbReference type="InterPro" id="IPR006311">
    <property type="entry name" value="TAT_signal"/>
</dbReference>